<dbReference type="KEGG" id="xba:C7S18_18585"/>
<dbReference type="Pfam" id="PF05762">
    <property type="entry name" value="VWA_CoxE"/>
    <property type="match status" value="1"/>
</dbReference>
<dbReference type="InterPro" id="IPR008912">
    <property type="entry name" value="Uncharacterised_CoxE"/>
</dbReference>
<dbReference type="RefSeq" id="WP_106892973.1">
    <property type="nucleotide sequence ID" value="NZ_CP027860.1"/>
</dbReference>
<gene>
    <name evidence="1" type="ORF">C7S18_18585</name>
</gene>
<protein>
    <submittedName>
        <fullName evidence="1">VWA domain-containing protein</fullName>
    </submittedName>
</protein>
<dbReference type="EMBL" id="CP027860">
    <property type="protein sequence ID" value="AVP99054.1"/>
    <property type="molecule type" value="Genomic_DNA"/>
</dbReference>
<evidence type="ECO:0000313" key="1">
    <source>
        <dbReference type="EMBL" id="AVP99054.1"/>
    </source>
</evidence>
<proteinExistence type="predicted"/>
<dbReference type="Proteomes" id="UP000241074">
    <property type="component" value="Chromosome"/>
</dbReference>
<accession>A0A2P1PW94</accession>
<dbReference type="PANTHER" id="PTHR39338:SF7">
    <property type="entry name" value="BLL6692 PROTEIN"/>
    <property type="match status" value="1"/>
</dbReference>
<dbReference type="PANTHER" id="PTHR39338">
    <property type="entry name" value="BLL5662 PROTEIN-RELATED"/>
    <property type="match status" value="1"/>
</dbReference>
<sequence>MLISFLLAVRIGGLKTSITEFLALLEALKHGFAQCSISEFHSLARTCLVKDESQYDRFDRVFKAWFDGIENATNGLFGKVPEDWLRAQFEREFSEAEKAKVRQLGSLEELMKQFAERLAEQQKTHQGGNRWIGTNGTSPFGNNGFHPGGMRVGGSSRNRSAAKVWEQRQFANLDDQVELGTRNIKIALRKLRRFARLGAAEELDLERTIEGTARNAGWLDLKFRPERHNAVKVLLFLDVGGSMDTHVQLCEELFSATKSEFKHLEHFYFHNFVYERVWRDNKMRWQETTPMFDVLHKFGSDYRVIFVGDASMAPSEISMPGGSIEHWNEESGATWLTRITDLYPRAIWLNPVPEPQWEWTPSIAMTRELMGERMFPMTLAGLDRAIQKLRA</sequence>
<keyword evidence="2" id="KW-1185">Reference proteome</keyword>
<organism evidence="1 2">
    <name type="scientific">Ahniella affigens</name>
    <dbReference type="NCBI Taxonomy" id="2021234"/>
    <lineage>
        <taxon>Bacteria</taxon>
        <taxon>Pseudomonadati</taxon>
        <taxon>Pseudomonadota</taxon>
        <taxon>Gammaproteobacteria</taxon>
        <taxon>Lysobacterales</taxon>
        <taxon>Rhodanobacteraceae</taxon>
        <taxon>Ahniella</taxon>
    </lineage>
</organism>
<reference evidence="1 2" key="2">
    <citation type="submission" date="2018-03" db="EMBL/GenBank/DDBJ databases">
        <authorList>
            <person name="Keele B.F."/>
        </authorList>
    </citation>
    <scope>NUCLEOTIDE SEQUENCE [LARGE SCALE GENOMIC DNA]</scope>
    <source>
        <strain evidence="1 2">D13</strain>
    </source>
</reference>
<name>A0A2P1PW94_9GAMM</name>
<dbReference type="AlphaFoldDB" id="A0A2P1PW94"/>
<dbReference type="OrthoDB" id="9764216at2"/>
<reference evidence="1 2" key="1">
    <citation type="submission" date="2018-03" db="EMBL/GenBank/DDBJ databases">
        <title>Ahniella affigens gen. nov., sp. nov., a gammaproteobacterium isolated from sandy soil near a stream.</title>
        <authorList>
            <person name="Ko Y."/>
            <person name="Kim J.-H."/>
        </authorList>
    </citation>
    <scope>NUCLEOTIDE SEQUENCE [LARGE SCALE GENOMIC DNA]</scope>
    <source>
        <strain evidence="1 2">D13</strain>
    </source>
</reference>
<evidence type="ECO:0000313" key="2">
    <source>
        <dbReference type="Proteomes" id="UP000241074"/>
    </source>
</evidence>